<proteinExistence type="predicted"/>
<feature type="signal peptide" evidence="1">
    <location>
        <begin position="1"/>
        <end position="38"/>
    </location>
</feature>
<evidence type="ECO:0000256" key="1">
    <source>
        <dbReference type="SAM" id="SignalP"/>
    </source>
</evidence>
<dbReference type="EMBL" id="ABLC01000116">
    <property type="protein sequence ID" value="EDT02449.1"/>
    <property type="molecule type" value="Genomic_DNA"/>
</dbReference>
<accession>B1FJ39</accession>
<dbReference type="PATRIC" id="fig|396596.7.peg.3511"/>
<dbReference type="AlphaFoldDB" id="B1FJ39"/>
<dbReference type="Pfam" id="PF05494">
    <property type="entry name" value="MlaC"/>
    <property type="match status" value="1"/>
</dbReference>
<comment type="caution">
    <text evidence="2">The sequence shown here is derived from an EMBL/GenBank/DDBJ whole genome shotgun (WGS) entry which is preliminary data.</text>
</comment>
<sequence length="216" mass="23425">MQSMQSAGPFFLIECDIRMKRHLFAFVAAAAVSVSAFAQSAPVDIVRNAVEGTVNAMKADPAARGGDMAKITQVVEQRFLPVTNFERTTRIAVGDAWKQATPQQQQELYKQFRVLMTRTYAASLAQLGSQDAKFSFKAGGASGADALVQSTVTTPGDSQSVGYRLGKVGSDWKIYDIDMSGAWLIQVYQGQFKSQLATGGIDGLIAYLQKHNSRTN</sequence>
<gene>
    <name evidence="2" type="ORF">BamIOP4010DRAFT_4049</name>
</gene>
<dbReference type="Gene3D" id="1.10.10.640">
    <property type="entry name" value="phospholipid-binding protein"/>
    <property type="match status" value="1"/>
</dbReference>
<reference evidence="2 3" key="1">
    <citation type="submission" date="2008-03" db="EMBL/GenBank/DDBJ databases">
        <title>Sequencing of the draft genome and assembly of Burkholderia ambifaria IOP40-10.</title>
        <authorList>
            <consortium name="US DOE Joint Genome Institute (JGI-PGF)"/>
            <person name="Copeland A."/>
            <person name="Lucas S."/>
            <person name="Lapidus A."/>
            <person name="Glavina del Rio T."/>
            <person name="Dalin E."/>
            <person name="Tice H."/>
            <person name="Bruce D."/>
            <person name="Goodwin L."/>
            <person name="Pitluck S."/>
            <person name="Larimer F."/>
            <person name="Land M.L."/>
            <person name="Hauser L."/>
            <person name="Tiedje J."/>
            <person name="Richardson P."/>
        </authorList>
    </citation>
    <scope>NUCLEOTIDE SEQUENCE [LARGE SCALE GENOMIC DNA]</scope>
    <source>
        <strain evidence="2 3">IOP40-10</strain>
    </source>
</reference>
<dbReference type="PANTHER" id="PTHR36573">
    <property type="entry name" value="INTERMEMBRANE PHOSPHOLIPID TRANSPORT SYSTEM BINDING PROTEIN MLAC"/>
    <property type="match status" value="1"/>
</dbReference>
<dbReference type="Gene3D" id="3.10.450.50">
    <property type="match status" value="1"/>
</dbReference>
<evidence type="ECO:0000313" key="3">
    <source>
        <dbReference type="Proteomes" id="UP000005463"/>
    </source>
</evidence>
<evidence type="ECO:0000313" key="2">
    <source>
        <dbReference type="EMBL" id="EDT02449.1"/>
    </source>
</evidence>
<dbReference type="PANTHER" id="PTHR36573:SF1">
    <property type="entry name" value="INTERMEMBRANE PHOSPHOLIPID TRANSPORT SYSTEM BINDING PROTEIN MLAC"/>
    <property type="match status" value="1"/>
</dbReference>
<dbReference type="Proteomes" id="UP000005463">
    <property type="component" value="Unassembled WGS sequence"/>
</dbReference>
<name>B1FJ39_9BURK</name>
<feature type="chain" id="PRO_5002761713" evidence="1">
    <location>
        <begin position="39"/>
        <end position="216"/>
    </location>
</feature>
<dbReference type="InterPro" id="IPR008869">
    <property type="entry name" value="MlaC/ttg2D"/>
</dbReference>
<keyword evidence="1" id="KW-0732">Signal</keyword>
<protein>
    <submittedName>
        <fullName evidence="2">Toluene tolerance family protein</fullName>
    </submittedName>
</protein>
<organism evidence="2 3">
    <name type="scientific">Burkholderia ambifaria IOP40-10</name>
    <dbReference type="NCBI Taxonomy" id="396596"/>
    <lineage>
        <taxon>Bacteria</taxon>
        <taxon>Pseudomonadati</taxon>
        <taxon>Pseudomonadota</taxon>
        <taxon>Betaproteobacteria</taxon>
        <taxon>Burkholderiales</taxon>
        <taxon>Burkholderiaceae</taxon>
        <taxon>Burkholderia</taxon>
        <taxon>Burkholderia cepacia complex</taxon>
    </lineage>
</organism>